<dbReference type="Pfam" id="PF14322">
    <property type="entry name" value="SusD-like_3"/>
    <property type="match status" value="1"/>
</dbReference>
<dbReference type="SUPFAM" id="SSF48452">
    <property type="entry name" value="TPR-like"/>
    <property type="match status" value="1"/>
</dbReference>
<dbReference type="EMBL" id="FNAI01000011">
    <property type="protein sequence ID" value="SDE94691.1"/>
    <property type="molecule type" value="Genomic_DNA"/>
</dbReference>
<evidence type="ECO:0000256" key="5">
    <source>
        <dbReference type="ARBA" id="ARBA00023237"/>
    </source>
</evidence>
<dbReference type="Proteomes" id="UP000199072">
    <property type="component" value="Unassembled WGS sequence"/>
</dbReference>
<keyword evidence="4" id="KW-0472">Membrane</keyword>
<dbReference type="PROSITE" id="PS51257">
    <property type="entry name" value="PROKAR_LIPOPROTEIN"/>
    <property type="match status" value="1"/>
</dbReference>
<evidence type="ECO:0000256" key="3">
    <source>
        <dbReference type="ARBA" id="ARBA00022729"/>
    </source>
</evidence>
<accession>A0A1G7H2W3</accession>
<keyword evidence="5" id="KW-0998">Cell outer membrane</keyword>
<evidence type="ECO:0000256" key="1">
    <source>
        <dbReference type="ARBA" id="ARBA00004442"/>
    </source>
</evidence>
<gene>
    <name evidence="8" type="ORF">SAMN05216464_11132</name>
</gene>
<comment type="similarity">
    <text evidence="2">Belongs to the SusD family.</text>
</comment>
<dbReference type="STRING" id="1391627.SAMN05216464_11132"/>
<name>A0A1G7H2W3_9SPHI</name>
<evidence type="ECO:0000259" key="7">
    <source>
        <dbReference type="Pfam" id="PF14322"/>
    </source>
</evidence>
<dbReference type="InterPro" id="IPR011990">
    <property type="entry name" value="TPR-like_helical_dom_sf"/>
</dbReference>
<proteinExistence type="inferred from homology"/>
<dbReference type="Pfam" id="PF07980">
    <property type="entry name" value="SusD_RagB"/>
    <property type="match status" value="1"/>
</dbReference>
<comment type="subcellular location">
    <subcellularLocation>
        <location evidence="1">Cell outer membrane</location>
    </subcellularLocation>
</comment>
<feature type="domain" description="RagB/SusD" evidence="6">
    <location>
        <begin position="337"/>
        <end position="454"/>
    </location>
</feature>
<dbReference type="Gene3D" id="1.25.40.390">
    <property type="match status" value="1"/>
</dbReference>
<evidence type="ECO:0000256" key="2">
    <source>
        <dbReference type="ARBA" id="ARBA00006275"/>
    </source>
</evidence>
<keyword evidence="9" id="KW-1185">Reference proteome</keyword>
<sequence>MKYIVLIIVCLTFSSCGKEFLDVKRDKGQVVPSTIADFQALLDDASNTMNNSSSHELGVLGADEYTLSDQTWENLSYRPYEKNAYIWANEVYENNQVNDWNSAYRRVLYANTALLGINNIQPLASEKDAWSNVKGSALFFRAFNFYQLAQLFCKPYSASADADPGIPLRLDPDINLKTGRANVAATYAQIISDLNEASSLLPVSPVNLFRPSKPAVYALMAKTYLQMGQYEKAEQYASLSLALKGSLINYNSLSTSADYTFPLWGQGNPEVLLMCNMLNIAVVTTTRFNASPELLGLYASNDLRRKILYKTDTDGRILFKGSYAGLLAFFTGLSVDETLLIRAECYLRAGRIDETLADLNFLLKNRITTAGFQPLTVRDSAILISRIVEERRKELALRGVRWEDLRRYNKEPALAKIQTRLLKGTTYQLLPNVLKYVWPIPQNAIETGGYEQNPR</sequence>
<dbReference type="AlphaFoldDB" id="A0A1G7H2W3"/>
<evidence type="ECO:0000259" key="6">
    <source>
        <dbReference type="Pfam" id="PF07980"/>
    </source>
</evidence>
<evidence type="ECO:0000313" key="8">
    <source>
        <dbReference type="EMBL" id="SDE94691.1"/>
    </source>
</evidence>
<keyword evidence="3" id="KW-0732">Signal</keyword>
<feature type="domain" description="SusD-like N-terminal" evidence="7">
    <location>
        <begin position="19"/>
        <end position="225"/>
    </location>
</feature>
<protein>
    <submittedName>
        <fullName evidence="8">RagB/SusD domain-containing protein</fullName>
    </submittedName>
</protein>
<dbReference type="RefSeq" id="WP_091152333.1">
    <property type="nucleotide sequence ID" value="NZ_FNAI01000011.1"/>
</dbReference>
<dbReference type="OrthoDB" id="653598at2"/>
<reference evidence="8 9" key="1">
    <citation type="submission" date="2016-10" db="EMBL/GenBank/DDBJ databases">
        <authorList>
            <person name="de Groot N.N."/>
        </authorList>
    </citation>
    <scope>NUCLEOTIDE SEQUENCE [LARGE SCALE GENOMIC DNA]</scope>
    <source>
        <strain evidence="8 9">47C3B</strain>
    </source>
</reference>
<dbReference type="InterPro" id="IPR033985">
    <property type="entry name" value="SusD-like_N"/>
</dbReference>
<organism evidence="8 9">
    <name type="scientific">Mucilaginibacter pineti</name>
    <dbReference type="NCBI Taxonomy" id="1391627"/>
    <lineage>
        <taxon>Bacteria</taxon>
        <taxon>Pseudomonadati</taxon>
        <taxon>Bacteroidota</taxon>
        <taxon>Sphingobacteriia</taxon>
        <taxon>Sphingobacteriales</taxon>
        <taxon>Sphingobacteriaceae</taxon>
        <taxon>Mucilaginibacter</taxon>
    </lineage>
</organism>
<dbReference type="GO" id="GO:0009279">
    <property type="term" value="C:cell outer membrane"/>
    <property type="evidence" value="ECO:0007669"/>
    <property type="project" value="UniProtKB-SubCell"/>
</dbReference>
<evidence type="ECO:0000256" key="4">
    <source>
        <dbReference type="ARBA" id="ARBA00023136"/>
    </source>
</evidence>
<dbReference type="InterPro" id="IPR012944">
    <property type="entry name" value="SusD_RagB_dom"/>
</dbReference>
<evidence type="ECO:0000313" key="9">
    <source>
        <dbReference type="Proteomes" id="UP000199072"/>
    </source>
</evidence>